<feature type="signal peptide" evidence="3">
    <location>
        <begin position="1"/>
        <end position="24"/>
    </location>
</feature>
<dbReference type="PROSITE" id="PS51257">
    <property type="entry name" value="PROKAR_LIPOPROTEIN"/>
    <property type="match status" value="1"/>
</dbReference>
<feature type="compositionally biased region" description="Low complexity" evidence="2">
    <location>
        <begin position="383"/>
        <end position="392"/>
    </location>
</feature>
<dbReference type="InterPro" id="IPR029058">
    <property type="entry name" value="AB_hydrolase_fold"/>
</dbReference>
<gene>
    <name evidence="5" type="ORF">LZC94_30735</name>
</gene>
<accession>A0ABZ2LMS9</accession>
<feature type="compositionally biased region" description="Low complexity" evidence="2">
    <location>
        <begin position="360"/>
        <end position="374"/>
    </location>
</feature>
<evidence type="ECO:0000256" key="1">
    <source>
        <dbReference type="ARBA" id="ARBA00022801"/>
    </source>
</evidence>
<feature type="chain" id="PRO_5045270329" evidence="3">
    <location>
        <begin position="25"/>
        <end position="439"/>
    </location>
</feature>
<dbReference type="Gene3D" id="3.40.50.1820">
    <property type="entry name" value="alpha/beta hydrolase"/>
    <property type="match status" value="1"/>
</dbReference>
<dbReference type="Gene3D" id="3.10.450.50">
    <property type="match status" value="1"/>
</dbReference>
<dbReference type="SUPFAM" id="SSF103642">
    <property type="entry name" value="Sec-C motif"/>
    <property type="match status" value="1"/>
</dbReference>
<protein>
    <submittedName>
        <fullName evidence="5">Alpha/beta hydrolase fold domain-containing protein</fullName>
    </submittedName>
</protein>
<evidence type="ECO:0000259" key="4">
    <source>
        <dbReference type="Pfam" id="PF20434"/>
    </source>
</evidence>
<reference evidence="5 6" key="1">
    <citation type="submission" date="2021-12" db="EMBL/GenBank/DDBJ databases">
        <title>Discovery of the Pendulisporaceae a myxobacterial family with distinct sporulation behavior and unique specialized metabolism.</title>
        <authorList>
            <person name="Garcia R."/>
            <person name="Popoff A."/>
            <person name="Bader C.D."/>
            <person name="Loehr J."/>
            <person name="Walesch S."/>
            <person name="Walt C."/>
            <person name="Boldt J."/>
            <person name="Bunk B."/>
            <person name="Haeckl F.J.F.P.J."/>
            <person name="Gunesch A.P."/>
            <person name="Birkelbach J."/>
            <person name="Nuebel U."/>
            <person name="Pietschmann T."/>
            <person name="Bach T."/>
            <person name="Mueller R."/>
        </authorList>
    </citation>
    <scope>NUCLEOTIDE SEQUENCE [LARGE SCALE GENOMIC DNA]</scope>
    <source>
        <strain evidence="5 6">MSr11954</strain>
    </source>
</reference>
<dbReference type="Pfam" id="PF02810">
    <property type="entry name" value="SEC-C"/>
    <property type="match status" value="1"/>
</dbReference>
<dbReference type="GO" id="GO:0016787">
    <property type="term" value="F:hydrolase activity"/>
    <property type="evidence" value="ECO:0007669"/>
    <property type="project" value="UniProtKB-KW"/>
</dbReference>
<keyword evidence="3" id="KW-0732">Signal</keyword>
<dbReference type="EMBL" id="CP089984">
    <property type="protein sequence ID" value="WXB12218.1"/>
    <property type="molecule type" value="Genomic_DNA"/>
</dbReference>
<proteinExistence type="predicted"/>
<dbReference type="InterPro" id="IPR004027">
    <property type="entry name" value="SEC_C_motif"/>
</dbReference>
<name>A0ABZ2LMS9_9BACT</name>
<keyword evidence="6" id="KW-1185">Reference proteome</keyword>
<evidence type="ECO:0000313" key="5">
    <source>
        <dbReference type="EMBL" id="WXB12218.1"/>
    </source>
</evidence>
<dbReference type="SUPFAM" id="SSF53474">
    <property type="entry name" value="alpha/beta-Hydrolases"/>
    <property type="match status" value="1"/>
</dbReference>
<dbReference type="Pfam" id="PF20434">
    <property type="entry name" value="BD-FAE"/>
    <property type="match status" value="1"/>
</dbReference>
<feature type="region of interest" description="Disordered" evidence="2">
    <location>
        <begin position="31"/>
        <end position="51"/>
    </location>
</feature>
<evidence type="ECO:0000256" key="3">
    <source>
        <dbReference type="SAM" id="SignalP"/>
    </source>
</evidence>
<feature type="region of interest" description="Disordered" evidence="2">
    <location>
        <begin position="350"/>
        <end position="392"/>
    </location>
</feature>
<dbReference type="InterPro" id="IPR050300">
    <property type="entry name" value="GDXG_lipolytic_enzyme"/>
</dbReference>
<dbReference type="InterPro" id="IPR049492">
    <property type="entry name" value="BD-FAE-like_dom"/>
</dbReference>
<dbReference type="PANTHER" id="PTHR48081:SF6">
    <property type="entry name" value="PEPTIDASE S9 PROLYL OLIGOPEPTIDASE CATALYTIC DOMAIN-CONTAINING PROTEIN"/>
    <property type="match status" value="1"/>
</dbReference>
<dbReference type="RefSeq" id="WP_394821832.1">
    <property type="nucleotide sequence ID" value="NZ_CP089984.1"/>
</dbReference>
<dbReference type="Proteomes" id="UP001370348">
    <property type="component" value="Chromosome"/>
</dbReference>
<feature type="domain" description="BD-FAE-like" evidence="4">
    <location>
        <begin position="138"/>
        <end position="187"/>
    </location>
</feature>
<evidence type="ECO:0000256" key="2">
    <source>
        <dbReference type="SAM" id="MobiDB-lite"/>
    </source>
</evidence>
<keyword evidence="1 5" id="KW-0378">Hydrolase</keyword>
<sequence length="439" mass="47199">MRLLWLALLCALVACSGTRPSAPAQVPIWPGAAPDAQPVPGPENATTTETEPLVAGRPWTQVTNVARPTMTVYPPRGANTRAAIVVFPGGGYKALAVDLEGTEVCDWLTSRGITCVLLKYRVPYTGPYGLASCQCHITPKVPRALEDAQRTISLVRARAAELHIDPHKIGVLGFSAGGHLVAAASTHFAERAYPAIDAIDRESCRPDFAIALYPGHLWTEENLDLNPDIATRISRDTPPTFHPEARDIVERIDGEVLDAIGRLWYLGKGWPDPRRSAAKHRWSKSKTGARARWFRGLKRSPVSGRTFTVSVIASSKPSISTASPRGAIAEKPSSISCHLYRVARRIQEPFGSTEPEKPPSNSSTSATASASSSSGRRFGSDTRAASSALHAARASMHELAQRIVSVPRGETERASAKVGRNDPCPCGFGKKYKKCCAAA</sequence>
<organism evidence="5 6">
    <name type="scientific">Pendulispora albinea</name>
    <dbReference type="NCBI Taxonomy" id="2741071"/>
    <lineage>
        <taxon>Bacteria</taxon>
        <taxon>Pseudomonadati</taxon>
        <taxon>Myxococcota</taxon>
        <taxon>Myxococcia</taxon>
        <taxon>Myxococcales</taxon>
        <taxon>Sorangiineae</taxon>
        <taxon>Pendulisporaceae</taxon>
        <taxon>Pendulispora</taxon>
    </lineage>
</organism>
<dbReference type="PANTHER" id="PTHR48081">
    <property type="entry name" value="AB HYDROLASE SUPERFAMILY PROTEIN C4A8.06C"/>
    <property type="match status" value="1"/>
</dbReference>
<evidence type="ECO:0000313" key="6">
    <source>
        <dbReference type="Proteomes" id="UP001370348"/>
    </source>
</evidence>